<dbReference type="AlphaFoldDB" id="A0A140DRT6"/>
<feature type="domain" description="ABC transporter" evidence="5">
    <location>
        <begin position="1"/>
        <end position="237"/>
    </location>
</feature>
<comment type="similarity">
    <text evidence="1">Belongs to the ABC transporter superfamily.</text>
</comment>
<dbReference type="SMART" id="SM00382">
    <property type="entry name" value="AAA"/>
    <property type="match status" value="1"/>
</dbReference>
<dbReference type="OrthoDB" id="9802264at2"/>
<dbReference type="Proteomes" id="UP000069771">
    <property type="component" value="Chromosome"/>
</dbReference>
<protein>
    <submittedName>
        <fullName evidence="6">Putative lipoprotein ABC transporter ATP-binding protein</fullName>
    </submittedName>
</protein>
<dbReference type="SUPFAM" id="SSF52540">
    <property type="entry name" value="P-loop containing nucleoside triphosphate hydrolases"/>
    <property type="match status" value="1"/>
</dbReference>
<dbReference type="STRING" id="1702221.AALO17_02290"/>
<keyword evidence="2" id="KW-0813">Transport</keyword>
<keyword evidence="7" id="KW-1185">Reference proteome</keyword>
<evidence type="ECO:0000256" key="1">
    <source>
        <dbReference type="ARBA" id="ARBA00005417"/>
    </source>
</evidence>
<evidence type="ECO:0000313" key="6">
    <source>
        <dbReference type="EMBL" id="AMK53363.1"/>
    </source>
</evidence>
<dbReference type="InterPro" id="IPR003593">
    <property type="entry name" value="AAA+_ATPase"/>
</dbReference>
<gene>
    <name evidence="6" type="ORF">AALO17_02290</name>
</gene>
<evidence type="ECO:0000256" key="3">
    <source>
        <dbReference type="ARBA" id="ARBA00022741"/>
    </source>
</evidence>
<dbReference type="InterPro" id="IPR003439">
    <property type="entry name" value="ABC_transporter-like_ATP-bd"/>
</dbReference>
<keyword evidence="3" id="KW-0547">Nucleotide-binding</keyword>
<dbReference type="EMBL" id="CP011391">
    <property type="protein sequence ID" value="AMK53363.1"/>
    <property type="molecule type" value="Genomic_DNA"/>
</dbReference>
<dbReference type="PATRIC" id="fig|1702221.3.peg.217"/>
<dbReference type="GO" id="GO:0016887">
    <property type="term" value="F:ATP hydrolysis activity"/>
    <property type="evidence" value="ECO:0007669"/>
    <property type="project" value="InterPro"/>
</dbReference>
<dbReference type="CDD" id="cd03255">
    <property type="entry name" value="ABC_MJ0796_LolCDE_FtsE"/>
    <property type="match status" value="1"/>
</dbReference>
<evidence type="ECO:0000259" key="5">
    <source>
        <dbReference type="PROSITE" id="PS50893"/>
    </source>
</evidence>
<dbReference type="InterPro" id="IPR017911">
    <property type="entry name" value="MacB-like_ATP-bd"/>
</dbReference>
<proteinExistence type="inferred from homology"/>
<dbReference type="Gene3D" id="3.40.50.300">
    <property type="entry name" value="P-loop containing nucleotide triphosphate hydrolases"/>
    <property type="match status" value="1"/>
</dbReference>
<dbReference type="GeneID" id="78477123"/>
<dbReference type="Pfam" id="PF00005">
    <property type="entry name" value="ABC_tran"/>
    <property type="match status" value="1"/>
</dbReference>
<accession>A0A140DRT6</accession>
<dbReference type="InterPro" id="IPR027417">
    <property type="entry name" value="P-loop_NTPase"/>
</dbReference>
<reference evidence="6 7" key="1">
    <citation type="journal article" date="2016" name="Gut Pathog.">
        <title>Whole genome sequencing of "Faecalibaculum rodentium" ALO17, isolated from C57BL/6J laboratory mouse feces.</title>
        <authorList>
            <person name="Lim S."/>
            <person name="Chang D.H."/>
            <person name="Ahn S."/>
            <person name="Kim B.C."/>
        </authorList>
    </citation>
    <scope>NUCLEOTIDE SEQUENCE [LARGE SCALE GENOMIC DNA]</scope>
    <source>
        <strain evidence="6 7">Alo17</strain>
    </source>
</reference>
<sequence>MKPVLQVRDLCRNRILHNISFDLMPGELLAVMGPSGSGKSTLLYNTAGLDQADAGEVRLQDTVLTALSDDHKARLRLEKMGFVFQQMNTIPGLSLEENIVLPGIQAQGKRQKAKVKEKARRLMKELGLEGLENRQVQQVSGGQLQRACICRSLINDPVILFADEPTGALNRQAAQEVMDTLVNLNRQGMSILMVTHDSKTASRCDRILYLQDGEIKDQLYLERADADREQRVNDWLMQRGW</sequence>
<dbReference type="InterPro" id="IPR017871">
    <property type="entry name" value="ABC_transporter-like_CS"/>
</dbReference>
<dbReference type="RefSeq" id="WP_067554395.1">
    <property type="nucleotide sequence ID" value="NZ_CP011391.1"/>
</dbReference>
<dbReference type="PANTHER" id="PTHR42798:SF7">
    <property type="entry name" value="ALPHA-D-RIBOSE 1-METHYLPHOSPHONATE 5-TRIPHOSPHATE SYNTHASE SUBUNIT PHNL"/>
    <property type="match status" value="1"/>
</dbReference>
<keyword evidence="6" id="KW-0449">Lipoprotein</keyword>
<evidence type="ECO:0000256" key="4">
    <source>
        <dbReference type="ARBA" id="ARBA00022840"/>
    </source>
</evidence>
<dbReference type="PANTHER" id="PTHR42798">
    <property type="entry name" value="LIPOPROTEIN-RELEASING SYSTEM ATP-BINDING PROTEIN LOLD"/>
    <property type="match status" value="1"/>
</dbReference>
<evidence type="ECO:0000313" key="7">
    <source>
        <dbReference type="Proteomes" id="UP000069771"/>
    </source>
</evidence>
<dbReference type="KEGG" id="fro:AALO17_02290"/>
<organism evidence="6 7">
    <name type="scientific">Faecalibaculum rodentium</name>
    <dbReference type="NCBI Taxonomy" id="1702221"/>
    <lineage>
        <taxon>Bacteria</taxon>
        <taxon>Bacillati</taxon>
        <taxon>Bacillota</taxon>
        <taxon>Erysipelotrichia</taxon>
        <taxon>Erysipelotrichales</taxon>
        <taxon>Erysipelotrichaceae</taxon>
        <taxon>Faecalibaculum</taxon>
    </lineage>
</organism>
<dbReference type="PROSITE" id="PS00211">
    <property type="entry name" value="ABC_TRANSPORTER_1"/>
    <property type="match status" value="1"/>
</dbReference>
<dbReference type="GO" id="GO:0005524">
    <property type="term" value="F:ATP binding"/>
    <property type="evidence" value="ECO:0007669"/>
    <property type="project" value="UniProtKB-KW"/>
</dbReference>
<dbReference type="PROSITE" id="PS50893">
    <property type="entry name" value="ABC_TRANSPORTER_2"/>
    <property type="match status" value="1"/>
</dbReference>
<evidence type="ECO:0000256" key="2">
    <source>
        <dbReference type="ARBA" id="ARBA00022448"/>
    </source>
</evidence>
<name>A0A140DRT6_9FIRM</name>
<keyword evidence="4 6" id="KW-0067">ATP-binding</keyword>